<dbReference type="GO" id="GO:0071339">
    <property type="term" value="C:MLL1 complex"/>
    <property type="evidence" value="ECO:0007669"/>
    <property type="project" value="InterPro"/>
</dbReference>
<dbReference type="InterPro" id="IPR008984">
    <property type="entry name" value="SMAD_FHA_dom_sf"/>
</dbReference>
<dbReference type="PANTHER" id="PTHR13233">
    <property type="entry name" value="MICROSPHERULE PROTEIN 1"/>
    <property type="match status" value="1"/>
</dbReference>
<feature type="compositionally biased region" description="Low complexity" evidence="1">
    <location>
        <begin position="40"/>
        <end position="72"/>
    </location>
</feature>
<dbReference type="GO" id="GO:0044545">
    <property type="term" value="C:NSL complex"/>
    <property type="evidence" value="ECO:0007669"/>
    <property type="project" value="TreeGrafter"/>
</dbReference>
<dbReference type="GO" id="GO:0002151">
    <property type="term" value="F:G-quadruplex RNA binding"/>
    <property type="evidence" value="ECO:0007669"/>
    <property type="project" value="InterPro"/>
</dbReference>
<dbReference type="EMBL" id="CAJPEV010002783">
    <property type="protein sequence ID" value="CAG0898031.1"/>
    <property type="molecule type" value="Genomic_DNA"/>
</dbReference>
<dbReference type="SUPFAM" id="SSF49879">
    <property type="entry name" value="SMAD/FHA domain"/>
    <property type="match status" value="1"/>
</dbReference>
<feature type="compositionally biased region" description="Low complexity" evidence="1">
    <location>
        <begin position="10"/>
        <end position="22"/>
    </location>
</feature>
<dbReference type="OrthoDB" id="10262769at2759"/>
<evidence type="ECO:0000256" key="1">
    <source>
        <dbReference type="SAM" id="MobiDB-lite"/>
    </source>
</evidence>
<dbReference type="Gene3D" id="2.60.200.20">
    <property type="match status" value="1"/>
</dbReference>
<protein>
    <recommendedName>
        <fullName evidence="2">FHA domain-containing protein</fullName>
    </recommendedName>
</protein>
<dbReference type="GO" id="GO:0045944">
    <property type="term" value="P:positive regulation of transcription by RNA polymerase II"/>
    <property type="evidence" value="ECO:0007669"/>
    <property type="project" value="TreeGrafter"/>
</dbReference>
<feature type="domain" description="FHA" evidence="2">
    <location>
        <begin position="336"/>
        <end position="392"/>
    </location>
</feature>
<dbReference type="SMART" id="SM00240">
    <property type="entry name" value="FHA"/>
    <property type="match status" value="1"/>
</dbReference>
<dbReference type="InterPro" id="IPR025999">
    <property type="entry name" value="MCRS_N"/>
</dbReference>
<accession>A0A7R9AAB2</accession>
<gene>
    <name evidence="3" type="ORF">DSTB1V02_LOCUS10093</name>
</gene>
<dbReference type="GO" id="GO:0031011">
    <property type="term" value="C:Ino80 complex"/>
    <property type="evidence" value="ECO:0007669"/>
    <property type="project" value="InterPro"/>
</dbReference>
<keyword evidence="4" id="KW-1185">Reference proteome</keyword>
<name>A0A7R9AAB2_9CRUS</name>
<dbReference type="CDD" id="cd22687">
    <property type="entry name" value="FHA_MCRS1"/>
    <property type="match status" value="1"/>
</dbReference>
<sequence>MAASRMVMDPQPSASSSGQPRRSSSRSIKRRRFDDELVESSLQRPSRLSASSRQSSSSRTESESQELQEGGSATKSAKKGLISVADYYRRRSTKVHRRKSTSKKGTLGASLKDLSRWKPTDDLLLINAVLQTNDLQAVHLGVKFSCKFTLREITDHWYSLLYDAPLSQIALQRIRSLPTEMVERINSQALFSTQEEQILSQVPVEEGGDLETFEKLLQEHGAEFHQNRTAVSLHNHWRLMRQANLLASQSPEMHSFYDIDVGTEPLPDPFDEATEREMHRQIRRRRAAINTLEAQVKVLQVAVESVTGINSPEFDAQTLAVLHGRLVRYLVRSKEVTFGRSTNASQVDIDLSLEGPAWKVSRKQGTIKLRSNGDFIVCNEGKRPIYIDGKPVLQGSKAKIRNQSIFEVSHLQFIFLVNLDLVAAVEEETAKNTLASA</sequence>
<feature type="region of interest" description="Disordered" evidence="1">
    <location>
        <begin position="1"/>
        <end position="77"/>
    </location>
</feature>
<dbReference type="PROSITE" id="PS50006">
    <property type="entry name" value="FHA_DOMAIN"/>
    <property type="match status" value="1"/>
</dbReference>
<dbReference type="PANTHER" id="PTHR13233:SF0">
    <property type="entry name" value="MICROSPHERULE PROTEIN 1"/>
    <property type="match status" value="1"/>
</dbReference>
<proteinExistence type="predicted"/>
<dbReference type="EMBL" id="LR902300">
    <property type="protein sequence ID" value="CAD7250313.1"/>
    <property type="molecule type" value="Genomic_DNA"/>
</dbReference>
<reference evidence="3" key="1">
    <citation type="submission" date="2020-11" db="EMBL/GenBank/DDBJ databases">
        <authorList>
            <person name="Tran Van P."/>
        </authorList>
    </citation>
    <scope>NUCLEOTIDE SEQUENCE</scope>
</reference>
<evidence type="ECO:0000313" key="4">
    <source>
        <dbReference type="Proteomes" id="UP000677054"/>
    </source>
</evidence>
<dbReference type="InterPro" id="IPR000253">
    <property type="entry name" value="FHA_dom"/>
</dbReference>
<dbReference type="InterPro" id="IPR037912">
    <property type="entry name" value="MCRS1"/>
</dbReference>
<dbReference type="Pfam" id="PF13325">
    <property type="entry name" value="MCRS_N"/>
    <property type="match status" value="1"/>
</dbReference>
<organism evidence="3">
    <name type="scientific">Darwinula stevensoni</name>
    <dbReference type="NCBI Taxonomy" id="69355"/>
    <lineage>
        <taxon>Eukaryota</taxon>
        <taxon>Metazoa</taxon>
        <taxon>Ecdysozoa</taxon>
        <taxon>Arthropoda</taxon>
        <taxon>Crustacea</taxon>
        <taxon>Oligostraca</taxon>
        <taxon>Ostracoda</taxon>
        <taxon>Podocopa</taxon>
        <taxon>Podocopida</taxon>
        <taxon>Darwinulocopina</taxon>
        <taxon>Darwinuloidea</taxon>
        <taxon>Darwinulidae</taxon>
        <taxon>Darwinula</taxon>
    </lineage>
</organism>
<evidence type="ECO:0000259" key="2">
    <source>
        <dbReference type="PROSITE" id="PS50006"/>
    </source>
</evidence>
<dbReference type="Pfam" id="PF00498">
    <property type="entry name" value="FHA"/>
    <property type="match status" value="1"/>
</dbReference>
<dbReference type="Proteomes" id="UP000677054">
    <property type="component" value="Unassembled WGS sequence"/>
</dbReference>
<evidence type="ECO:0000313" key="3">
    <source>
        <dbReference type="EMBL" id="CAD7250313.1"/>
    </source>
</evidence>
<dbReference type="AlphaFoldDB" id="A0A7R9AAB2"/>